<comment type="subcellular location">
    <subcellularLocation>
        <location evidence="1">Nucleus</location>
    </subcellularLocation>
</comment>
<dbReference type="GO" id="GO:0000123">
    <property type="term" value="C:histone acetyltransferase complex"/>
    <property type="evidence" value="ECO:0007669"/>
    <property type="project" value="TreeGrafter"/>
</dbReference>
<dbReference type="InterPro" id="IPR026541">
    <property type="entry name" value="MRG_dom"/>
</dbReference>
<feature type="region of interest" description="Disordered" evidence="6">
    <location>
        <begin position="1"/>
        <end position="120"/>
    </location>
</feature>
<gene>
    <name evidence="8" type="ORF">PECAL_6P13550</name>
</gene>
<evidence type="ECO:0000313" key="9">
    <source>
        <dbReference type="Proteomes" id="UP000789595"/>
    </source>
</evidence>
<dbReference type="GO" id="GO:0006325">
    <property type="term" value="P:chromatin organization"/>
    <property type="evidence" value="ECO:0007669"/>
    <property type="project" value="UniProtKB-KW"/>
</dbReference>
<feature type="domain" description="MRG" evidence="7">
    <location>
        <begin position="146"/>
        <end position="296"/>
    </location>
</feature>
<feature type="compositionally biased region" description="Low complexity" evidence="6">
    <location>
        <begin position="322"/>
        <end position="341"/>
    </location>
</feature>
<dbReference type="Pfam" id="PF05712">
    <property type="entry name" value="MRG"/>
    <property type="match status" value="1"/>
</dbReference>
<dbReference type="GO" id="GO:0006355">
    <property type="term" value="P:regulation of DNA-templated transcription"/>
    <property type="evidence" value="ECO:0007669"/>
    <property type="project" value="InterPro"/>
</dbReference>
<feature type="compositionally biased region" description="Pro residues" evidence="6">
    <location>
        <begin position="34"/>
        <end position="64"/>
    </location>
</feature>
<feature type="compositionally biased region" description="Pro residues" evidence="6">
    <location>
        <begin position="306"/>
        <end position="321"/>
    </location>
</feature>
<dbReference type="Proteomes" id="UP000789595">
    <property type="component" value="Unassembled WGS sequence"/>
</dbReference>
<dbReference type="PROSITE" id="PS51640">
    <property type="entry name" value="MRG"/>
    <property type="match status" value="1"/>
</dbReference>
<feature type="compositionally biased region" description="Low complexity" evidence="6">
    <location>
        <begin position="101"/>
        <end position="111"/>
    </location>
</feature>
<dbReference type="PANTHER" id="PTHR10880">
    <property type="entry name" value="MORTALITY FACTOR 4-LIKE PROTEIN"/>
    <property type="match status" value="1"/>
</dbReference>
<feature type="compositionally biased region" description="Basic residues" evidence="6">
    <location>
        <begin position="65"/>
        <end position="93"/>
    </location>
</feature>
<evidence type="ECO:0000256" key="2">
    <source>
        <dbReference type="ARBA" id="ARBA00022853"/>
    </source>
</evidence>
<sequence length="341" mass="36232">MDHGPYPWAIQDASAAPPRAPPPPVPAAGMQPRAAPPVPAPSKPAAAPPPPAPALVVDPAPPPPPRRKKAAAAKPKKPAARKLAKKPAKKLDRRTKEGRRAAAAAAAAEEGAPPPGTSARAALETGAADGVAADGGDDQLKLPPLSRDIRLVVAHDWEQIVGKPIHWAPLPRKPCVADLLQTYAATKRQGGAHGQAWRDFAGALISYFDAALPRLLLYRQERQQYDLRARGRGAPSRLYGAELCAEHLVRLIIKLPKLLAQTNLTKGEIPRLKRKIEDLLKYLRQNRARLFLQAYQLREKILSLPPPAPLPPPASLPPSCPAAPADASPAPEAAAAEAARV</sequence>
<name>A0A8J2T1Y2_9STRA</name>
<reference evidence="8" key="1">
    <citation type="submission" date="2021-11" db="EMBL/GenBank/DDBJ databases">
        <authorList>
            <consortium name="Genoscope - CEA"/>
            <person name="William W."/>
        </authorList>
    </citation>
    <scope>NUCLEOTIDE SEQUENCE</scope>
</reference>
<dbReference type="AlphaFoldDB" id="A0A8J2T1Y2"/>
<dbReference type="GO" id="GO:0005634">
    <property type="term" value="C:nucleus"/>
    <property type="evidence" value="ECO:0007669"/>
    <property type="project" value="UniProtKB-SubCell"/>
</dbReference>
<proteinExistence type="predicted"/>
<evidence type="ECO:0000256" key="6">
    <source>
        <dbReference type="SAM" id="MobiDB-lite"/>
    </source>
</evidence>
<dbReference type="InterPro" id="IPR008676">
    <property type="entry name" value="MRG"/>
</dbReference>
<evidence type="ECO:0000256" key="5">
    <source>
        <dbReference type="ARBA" id="ARBA00023242"/>
    </source>
</evidence>
<keyword evidence="2" id="KW-0156">Chromatin regulator</keyword>
<dbReference type="OrthoDB" id="124855at2759"/>
<keyword evidence="9" id="KW-1185">Reference proteome</keyword>
<dbReference type="PANTHER" id="PTHR10880:SF15">
    <property type="entry name" value="MSL COMPLEX SUBUNIT 3"/>
    <property type="match status" value="1"/>
</dbReference>
<feature type="region of interest" description="Disordered" evidence="6">
    <location>
        <begin position="306"/>
        <end position="341"/>
    </location>
</feature>
<dbReference type="InterPro" id="IPR038217">
    <property type="entry name" value="MRG_C_sf"/>
</dbReference>
<evidence type="ECO:0000313" key="8">
    <source>
        <dbReference type="EMBL" id="CAH0379721.1"/>
    </source>
</evidence>
<organism evidence="8 9">
    <name type="scientific">Pelagomonas calceolata</name>
    <dbReference type="NCBI Taxonomy" id="35677"/>
    <lineage>
        <taxon>Eukaryota</taxon>
        <taxon>Sar</taxon>
        <taxon>Stramenopiles</taxon>
        <taxon>Ochrophyta</taxon>
        <taxon>Pelagophyceae</taxon>
        <taxon>Pelagomonadales</taxon>
        <taxon>Pelagomonadaceae</taxon>
        <taxon>Pelagomonas</taxon>
    </lineage>
</organism>
<keyword evidence="5" id="KW-0539">Nucleus</keyword>
<evidence type="ECO:0000256" key="4">
    <source>
        <dbReference type="ARBA" id="ARBA00023163"/>
    </source>
</evidence>
<comment type="caution">
    <text evidence="8">The sequence shown here is derived from an EMBL/GenBank/DDBJ whole genome shotgun (WGS) entry which is preliminary data.</text>
</comment>
<evidence type="ECO:0000256" key="1">
    <source>
        <dbReference type="ARBA" id="ARBA00004123"/>
    </source>
</evidence>
<keyword evidence="3" id="KW-0805">Transcription regulation</keyword>
<keyword evidence="4" id="KW-0804">Transcription</keyword>
<accession>A0A8J2T1Y2</accession>
<dbReference type="Gene3D" id="1.10.274.30">
    <property type="entry name" value="MRG domain"/>
    <property type="match status" value="1"/>
</dbReference>
<dbReference type="EMBL" id="CAKKNE010000006">
    <property type="protein sequence ID" value="CAH0379721.1"/>
    <property type="molecule type" value="Genomic_DNA"/>
</dbReference>
<evidence type="ECO:0000256" key="3">
    <source>
        <dbReference type="ARBA" id="ARBA00023015"/>
    </source>
</evidence>
<protein>
    <recommendedName>
        <fullName evidence="7">MRG domain-containing protein</fullName>
    </recommendedName>
</protein>
<evidence type="ECO:0000259" key="7">
    <source>
        <dbReference type="Pfam" id="PF05712"/>
    </source>
</evidence>